<protein>
    <submittedName>
        <fullName evidence="1">Uncharacterized protein</fullName>
    </submittedName>
</protein>
<evidence type="ECO:0000313" key="2">
    <source>
        <dbReference type="Proteomes" id="UP000008909"/>
    </source>
</evidence>
<dbReference type="EMBL" id="DF142882">
    <property type="protein sequence ID" value="GAA48321.1"/>
    <property type="molecule type" value="Genomic_DNA"/>
</dbReference>
<dbReference type="AlphaFoldDB" id="G7Y5T5"/>
<organism evidence="1 2">
    <name type="scientific">Clonorchis sinensis</name>
    <name type="common">Chinese liver fluke</name>
    <dbReference type="NCBI Taxonomy" id="79923"/>
    <lineage>
        <taxon>Eukaryota</taxon>
        <taxon>Metazoa</taxon>
        <taxon>Spiralia</taxon>
        <taxon>Lophotrochozoa</taxon>
        <taxon>Platyhelminthes</taxon>
        <taxon>Trematoda</taxon>
        <taxon>Digenea</taxon>
        <taxon>Opisthorchiida</taxon>
        <taxon>Opisthorchiata</taxon>
        <taxon>Opisthorchiidae</taxon>
        <taxon>Clonorchis</taxon>
    </lineage>
</organism>
<proteinExistence type="predicted"/>
<evidence type="ECO:0000313" key="1">
    <source>
        <dbReference type="EMBL" id="GAA48321.1"/>
    </source>
</evidence>
<sequence>MTSVFNTDASLPYNHDLFESFIVKKRIKVKGWPPLRFRHPDLGMENSTLFDKRCSGILNTCLNKRSFLLVRTKGAKKYALVLVQKGLTRALFQALYSESTEATPSEEFMIHIHQVNRPTVPHGSHTSTHLFHNALPNLESIPSTPINHVTAIETDNKNATDIGWQPYLADDSASKATRLMAPRDGRFGLGLFLDETSVIEKRSKMKRQFTCKVVVLFDRLNPLKSCSFGLLRKLLEEPTRPKWNIDTRPPSTKEIPREMLFLRRDKATVQESLTSKISTVVRSRDGVIEAVMRLLESRYLVIEQAPRSTETSSTNKFGGCHVLLKPTYRLPKRAVLRAYIGLAQNALNIITQGLWLDGSQSTQMSLSLMMTTMTGQA</sequence>
<reference key="2">
    <citation type="submission" date="2011-10" db="EMBL/GenBank/DDBJ databases">
        <title>The genome and transcriptome sequence of Clonorchis sinensis provide insights into the carcinogenic liver fluke.</title>
        <authorList>
            <person name="Wang X."/>
            <person name="Huang Y."/>
            <person name="Chen W."/>
            <person name="Liu H."/>
            <person name="Guo L."/>
            <person name="Chen Y."/>
            <person name="Luo F."/>
            <person name="Zhou W."/>
            <person name="Sun J."/>
            <person name="Mao Q."/>
            <person name="Liang P."/>
            <person name="Zhou C."/>
            <person name="Tian Y."/>
            <person name="Men J."/>
            <person name="Lv X."/>
            <person name="Huang L."/>
            <person name="Zhou J."/>
            <person name="Hu Y."/>
            <person name="Li R."/>
            <person name="Zhang F."/>
            <person name="Lei H."/>
            <person name="Li X."/>
            <person name="Hu X."/>
            <person name="Liang C."/>
            <person name="Xu J."/>
            <person name="Wu Z."/>
            <person name="Yu X."/>
        </authorList>
    </citation>
    <scope>NUCLEOTIDE SEQUENCE</scope>
    <source>
        <strain>Henan</strain>
    </source>
</reference>
<reference evidence="1" key="1">
    <citation type="journal article" date="2011" name="Genome Biol.">
        <title>The draft genome of the carcinogenic human liver fluke Clonorchis sinensis.</title>
        <authorList>
            <person name="Wang X."/>
            <person name="Chen W."/>
            <person name="Huang Y."/>
            <person name="Sun J."/>
            <person name="Men J."/>
            <person name="Liu H."/>
            <person name="Luo F."/>
            <person name="Guo L."/>
            <person name="Lv X."/>
            <person name="Deng C."/>
            <person name="Zhou C."/>
            <person name="Fan Y."/>
            <person name="Li X."/>
            <person name="Huang L."/>
            <person name="Hu Y."/>
            <person name="Liang C."/>
            <person name="Hu X."/>
            <person name="Xu J."/>
            <person name="Yu X."/>
        </authorList>
    </citation>
    <scope>NUCLEOTIDE SEQUENCE [LARGE SCALE GENOMIC DNA]</scope>
    <source>
        <strain evidence="1">Henan</strain>
    </source>
</reference>
<dbReference type="Proteomes" id="UP000008909">
    <property type="component" value="Unassembled WGS sequence"/>
</dbReference>
<gene>
    <name evidence="1" type="ORF">CLF_101464</name>
</gene>
<name>G7Y5T5_CLOSI</name>
<keyword evidence="2" id="KW-1185">Reference proteome</keyword>
<accession>G7Y5T5</accession>